<dbReference type="EMBL" id="JPDN02000065">
    <property type="protein sequence ID" value="PON20594.1"/>
    <property type="molecule type" value="Genomic_DNA"/>
</dbReference>
<sequence length="158" mass="17775">MKRRFKIAATESASYPTSYASQQGLSGLFIDHLIEQSVESALLYNEFSVLKIHDHRNYFDTIHPIYPFLDQDEFERKSLDLKLHQILEADSSFAALYYTVLALGCQHNGGGSFEPGQGQAWQLFRFSLGKVASMLVLTPSLTSLQALTAMVHDQVKDD</sequence>
<evidence type="ECO:0000313" key="1">
    <source>
        <dbReference type="EMBL" id="PON20594.1"/>
    </source>
</evidence>
<dbReference type="Proteomes" id="UP000054821">
    <property type="component" value="Unassembled WGS sequence"/>
</dbReference>
<dbReference type="CDD" id="cd12148">
    <property type="entry name" value="fungal_TF_MHR"/>
    <property type="match status" value="1"/>
</dbReference>
<organism evidence="1 2">
    <name type="scientific">Trichoderma gamsii</name>
    <dbReference type="NCBI Taxonomy" id="398673"/>
    <lineage>
        <taxon>Eukaryota</taxon>
        <taxon>Fungi</taxon>
        <taxon>Dikarya</taxon>
        <taxon>Ascomycota</taxon>
        <taxon>Pezizomycotina</taxon>
        <taxon>Sordariomycetes</taxon>
        <taxon>Hypocreomycetidae</taxon>
        <taxon>Hypocreales</taxon>
        <taxon>Hypocreaceae</taxon>
        <taxon>Trichoderma</taxon>
    </lineage>
</organism>
<accession>A0A2P4Z8I8</accession>
<name>A0A2P4Z8I8_9HYPO</name>
<evidence type="ECO:0000313" key="2">
    <source>
        <dbReference type="Proteomes" id="UP000054821"/>
    </source>
</evidence>
<comment type="caution">
    <text evidence="1">The sequence shown here is derived from an EMBL/GenBank/DDBJ whole genome shotgun (WGS) entry which is preliminary data.</text>
</comment>
<dbReference type="GeneID" id="29981198"/>
<protein>
    <recommendedName>
        <fullName evidence="3">Transcription factor domain-containing protein</fullName>
    </recommendedName>
</protein>
<evidence type="ECO:0008006" key="3">
    <source>
        <dbReference type="Google" id="ProtNLM"/>
    </source>
</evidence>
<dbReference type="RefSeq" id="XP_018665947.1">
    <property type="nucleotide sequence ID" value="XM_018801115.1"/>
</dbReference>
<gene>
    <name evidence="1" type="ORF">TGAM01_v210552</name>
</gene>
<reference evidence="1 2" key="1">
    <citation type="journal article" date="2016" name="Genome Announc.">
        <title>Draft Whole-Genome Sequence of Trichoderma gamsii T6085, a Promising Biocontrol Agent of Fusarium Head Blight on Wheat.</title>
        <authorList>
            <person name="Baroncelli R."/>
            <person name="Zapparata A."/>
            <person name="Piaggeschi G."/>
            <person name="Sarrocco S."/>
            <person name="Vannacci G."/>
        </authorList>
    </citation>
    <scope>NUCLEOTIDE SEQUENCE [LARGE SCALE GENOMIC DNA]</scope>
    <source>
        <strain evidence="1 2">T6085</strain>
    </source>
</reference>
<proteinExistence type="predicted"/>
<keyword evidence="2" id="KW-1185">Reference proteome</keyword>
<dbReference type="AlphaFoldDB" id="A0A2P4Z8I8"/>
<dbReference type="STRING" id="398673.A0A2P4Z8I8"/>